<dbReference type="SUPFAM" id="SSF102114">
    <property type="entry name" value="Radical SAM enzymes"/>
    <property type="match status" value="1"/>
</dbReference>
<keyword evidence="3" id="KW-0949">S-adenosyl-L-methionine</keyword>
<dbReference type="PROSITE" id="PS51918">
    <property type="entry name" value="RADICAL_SAM"/>
    <property type="match status" value="1"/>
</dbReference>
<dbReference type="PANTHER" id="PTHR11228">
    <property type="entry name" value="RADICAL SAM DOMAIN PROTEIN"/>
    <property type="match status" value="1"/>
</dbReference>
<dbReference type="RefSeq" id="WP_002850654.1">
    <property type="nucleotide sequence ID" value="NZ_CP043435.1"/>
</dbReference>
<keyword evidence="4" id="KW-0479">Metal-binding</keyword>
<dbReference type="PANTHER" id="PTHR11228:SF7">
    <property type="entry name" value="PQQA PEPTIDE CYCLASE"/>
    <property type="match status" value="1"/>
</dbReference>
<keyword evidence="5" id="KW-0408">Iron</keyword>
<name>A0AAE6J008_CAMFE</name>
<dbReference type="Pfam" id="PF04055">
    <property type="entry name" value="Radical_SAM"/>
    <property type="match status" value="1"/>
</dbReference>
<proteinExistence type="predicted"/>
<dbReference type="InterPro" id="IPR013785">
    <property type="entry name" value="Aldolase_TIM"/>
</dbReference>
<accession>A0AAE6J008</accession>
<feature type="domain" description="Radical SAM core" evidence="7">
    <location>
        <begin position="28"/>
        <end position="260"/>
    </location>
</feature>
<protein>
    <submittedName>
        <fullName evidence="8">Radical SAM superfamily enzyme, MoaA/NifB/PqqE/SkfB family (SPASM domain)</fullName>
    </submittedName>
</protein>
<evidence type="ECO:0000256" key="6">
    <source>
        <dbReference type="ARBA" id="ARBA00023014"/>
    </source>
</evidence>
<dbReference type="AlphaFoldDB" id="A0AAE6J008"/>
<dbReference type="SFLD" id="SFLDS00029">
    <property type="entry name" value="Radical_SAM"/>
    <property type="match status" value="1"/>
</dbReference>
<keyword evidence="2" id="KW-0004">4Fe-4S</keyword>
<dbReference type="EMBL" id="CP043435">
    <property type="protein sequence ID" value="QEL45580.1"/>
    <property type="molecule type" value="Genomic_DNA"/>
</dbReference>
<keyword evidence="6" id="KW-0411">Iron-sulfur</keyword>
<evidence type="ECO:0000256" key="3">
    <source>
        <dbReference type="ARBA" id="ARBA00022691"/>
    </source>
</evidence>
<sequence length="327" mass="38541">MKIDNKDLDAKKEIIKNRFSLKNFNDYIKFPKYFEVETVNACNAHCKMCSIEHWEGYRDKNKFKRIMSDDTWSKFVQYITPYSQWIEKISLTKLGEPLLDFKIQDRIKDLKKLNIKNVSITTNASLLNENISKKLLDSGLDELNVSIDGLSKEVYEGIRIGLKHENVYKNTIQFINMRDGGGYRTSIRVRLTQQEQNLHEIDDWINFWTSKTDKNDKVYTMPLLTWGNRLFNETQSKIEFMSNKACSYLFSSMSIDYDGRVVLCCSDFNSIFDLGNINEKTINDIWTSKKYETIREMHLNNERNKINICKGCMIWDKSYTSNNTNKK</sequence>
<dbReference type="InterPro" id="IPR058240">
    <property type="entry name" value="rSAM_sf"/>
</dbReference>
<dbReference type="SFLD" id="SFLDG01067">
    <property type="entry name" value="SPASM/twitch_domain_containing"/>
    <property type="match status" value="1"/>
</dbReference>
<dbReference type="SFLD" id="SFLDG01387">
    <property type="entry name" value="BtrN-like_SPASM_domain_contain"/>
    <property type="match status" value="1"/>
</dbReference>
<gene>
    <name evidence="8" type="ORF">CFVT_1668</name>
</gene>
<dbReference type="GO" id="GO:0003824">
    <property type="term" value="F:catalytic activity"/>
    <property type="evidence" value="ECO:0007669"/>
    <property type="project" value="InterPro"/>
</dbReference>
<organism evidence="8 9">
    <name type="scientific">Campylobacter fetus subsp. venerealis NCTC 10354</name>
    <dbReference type="NCBI Taxonomy" id="983328"/>
    <lineage>
        <taxon>Bacteria</taxon>
        <taxon>Pseudomonadati</taxon>
        <taxon>Campylobacterota</taxon>
        <taxon>Epsilonproteobacteria</taxon>
        <taxon>Campylobacterales</taxon>
        <taxon>Campylobacteraceae</taxon>
        <taxon>Campylobacter</taxon>
        <taxon>Campylobacter fetus subsp. venerealis bv. venerealis</taxon>
    </lineage>
</organism>
<dbReference type="InterPro" id="IPR050377">
    <property type="entry name" value="Radical_SAM_PqqE_MftC-like"/>
</dbReference>
<dbReference type="InterPro" id="IPR023885">
    <property type="entry name" value="4Fe4S-binding_SPASM_dom"/>
</dbReference>
<evidence type="ECO:0000256" key="1">
    <source>
        <dbReference type="ARBA" id="ARBA00001966"/>
    </source>
</evidence>
<dbReference type="InterPro" id="IPR007197">
    <property type="entry name" value="rSAM"/>
</dbReference>
<dbReference type="CDD" id="cd21109">
    <property type="entry name" value="SPASM"/>
    <property type="match status" value="1"/>
</dbReference>
<dbReference type="InterPro" id="IPR034391">
    <property type="entry name" value="AdoMet-like_SPASM_containing"/>
</dbReference>
<evidence type="ECO:0000313" key="8">
    <source>
        <dbReference type="EMBL" id="QEL45580.1"/>
    </source>
</evidence>
<dbReference type="Proteomes" id="UP000322035">
    <property type="component" value="Chromosome"/>
</dbReference>
<comment type="cofactor">
    <cofactor evidence="1">
        <name>[4Fe-4S] cluster</name>
        <dbReference type="ChEBI" id="CHEBI:49883"/>
    </cofactor>
</comment>
<dbReference type="GO" id="GO:0046872">
    <property type="term" value="F:metal ion binding"/>
    <property type="evidence" value="ECO:0007669"/>
    <property type="project" value="UniProtKB-KW"/>
</dbReference>
<dbReference type="GO" id="GO:0051536">
    <property type="term" value="F:iron-sulfur cluster binding"/>
    <property type="evidence" value="ECO:0007669"/>
    <property type="project" value="UniProtKB-KW"/>
</dbReference>
<evidence type="ECO:0000256" key="4">
    <source>
        <dbReference type="ARBA" id="ARBA00022723"/>
    </source>
</evidence>
<dbReference type="Pfam" id="PF13186">
    <property type="entry name" value="SPASM"/>
    <property type="match status" value="1"/>
</dbReference>
<evidence type="ECO:0000313" key="9">
    <source>
        <dbReference type="Proteomes" id="UP000322035"/>
    </source>
</evidence>
<evidence type="ECO:0000259" key="7">
    <source>
        <dbReference type="PROSITE" id="PS51918"/>
    </source>
</evidence>
<reference evidence="8 9" key="1">
    <citation type="submission" date="2019-08" db="EMBL/GenBank/DDBJ databases">
        <title>Complete genomes of the Campylobacter fetus subsp. venerealis, Campylobacter lari subsp. concheus, Campylobacter sputorum bv. sputorum and Campylobacter volucris type strains.</title>
        <authorList>
            <person name="Miller W.G."/>
            <person name="Yee E."/>
        </authorList>
    </citation>
    <scope>NUCLEOTIDE SEQUENCE [LARGE SCALE GENOMIC DNA]</scope>
    <source>
        <strain evidence="8 9">NCTC 10354</strain>
    </source>
</reference>
<evidence type="ECO:0000256" key="2">
    <source>
        <dbReference type="ARBA" id="ARBA00022485"/>
    </source>
</evidence>
<evidence type="ECO:0000256" key="5">
    <source>
        <dbReference type="ARBA" id="ARBA00023004"/>
    </source>
</evidence>
<dbReference type="CDD" id="cd01335">
    <property type="entry name" value="Radical_SAM"/>
    <property type="match status" value="1"/>
</dbReference>
<dbReference type="Gene3D" id="3.20.20.70">
    <property type="entry name" value="Aldolase class I"/>
    <property type="match status" value="1"/>
</dbReference>